<evidence type="ECO:0000313" key="3">
    <source>
        <dbReference type="Proteomes" id="UP001185135"/>
    </source>
</evidence>
<name>A0AA95ENB3_9VIRU</name>
<proteinExistence type="predicted"/>
<sequence length="489" mass="50553">MAALQAASAIVPQTWSDVRAWASAEGLGSPSRLLGLLQQASDDEARGRPLADARARSLIRFLSQGAFLSRVDEPAAPIGQIAAVYGPFLGWIDAASRSSGNTSSWLAPLVDPRGASTSRDAGAAAAAKAMWPATPLGVLVSAEQTVRDLLHYPPADPAPRLIDIYETAAPNAGPAAADSIVEAVQTGLSAVVDDARTMGDLLGAMRVPREPVLTGPLTAEAYRRQWPGLVPSLTNAQAPFVIVTARGATPDQPDYAAVAQNGRIIASVGDGDAAAAQQERQRREGIYPFDPDTTDTESAGLPSMPQTPEPWEQLLYDVVTLVRQGRPDLVGLASVAIAPAETVLGSIGAAPRAASGVVDALPPDGATASPYYAGAFDPADVLAAVEARVPDYATDRILDAVAGDPADQAAAARAYTGAVGTSETTPEFDAFVAPYVAARGCAADATQRDQARLARAARVLGVDPRQFTSRAPLCAELAEAVVARRTGAQ</sequence>
<dbReference type="EMBL" id="ON887157">
    <property type="protein sequence ID" value="WBR14696.1"/>
    <property type="molecule type" value="Genomic_DNA"/>
</dbReference>
<evidence type="ECO:0000313" key="2">
    <source>
        <dbReference type="EMBL" id="WBR14696.1"/>
    </source>
</evidence>
<protein>
    <submittedName>
        <fullName evidence="2">Uncharacterized protein</fullName>
    </submittedName>
</protein>
<organism evidence="2 3">
    <name type="scientific">Pandoravirus kuranda</name>
    <dbReference type="NCBI Taxonomy" id="3019033"/>
    <lineage>
        <taxon>Viruses</taxon>
        <taxon>Pandoravirus</taxon>
    </lineage>
</organism>
<dbReference type="Proteomes" id="UP001185135">
    <property type="component" value="Segment"/>
</dbReference>
<gene>
    <name evidence="2" type="ORF">pkur_cds_522</name>
</gene>
<feature type="region of interest" description="Disordered" evidence="1">
    <location>
        <begin position="270"/>
        <end position="307"/>
    </location>
</feature>
<reference evidence="2" key="1">
    <citation type="submission" date="2022-06" db="EMBL/GenBank/DDBJ databases">
        <authorList>
            <person name="Legendre M."/>
            <person name="Claverie J.-M."/>
            <person name="Alempic J.-M."/>
            <person name="Abergel C."/>
        </authorList>
    </citation>
    <scope>NUCLEOTIDE SEQUENCE</scope>
    <source>
        <strain evidence="2">Kuranda</strain>
    </source>
</reference>
<evidence type="ECO:0000256" key="1">
    <source>
        <dbReference type="SAM" id="MobiDB-lite"/>
    </source>
</evidence>
<accession>A0AA95ENB3</accession>